<name>A0A177APS9_9PEZI</name>
<proteinExistence type="predicted"/>
<evidence type="ECO:0000256" key="1">
    <source>
        <dbReference type="ARBA" id="ARBA00004173"/>
    </source>
</evidence>
<accession>A0A177APS9</accession>
<dbReference type="GeneID" id="36283544"/>
<evidence type="ECO:0000256" key="5">
    <source>
        <dbReference type="ARBA" id="ARBA00023054"/>
    </source>
</evidence>
<evidence type="ECO:0000256" key="8">
    <source>
        <dbReference type="SAM" id="MobiDB-lite"/>
    </source>
</evidence>
<keyword evidence="3" id="KW-0812">Transmembrane</keyword>
<feature type="compositionally biased region" description="Basic and acidic residues" evidence="8">
    <location>
        <begin position="127"/>
        <end position="141"/>
    </location>
</feature>
<organism evidence="9">
    <name type="scientific">Pseudogymnoascus destructans</name>
    <dbReference type="NCBI Taxonomy" id="655981"/>
    <lineage>
        <taxon>Eukaryota</taxon>
        <taxon>Fungi</taxon>
        <taxon>Dikarya</taxon>
        <taxon>Ascomycota</taxon>
        <taxon>Pezizomycotina</taxon>
        <taxon>Leotiomycetes</taxon>
        <taxon>Thelebolales</taxon>
        <taxon>Thelebolaceae</taxon>
        <taxon>Pseudogymnoascus</taxon>
    </lineage>
</organism>
<feature type="region of interest" description="Disordered" evidence="8">
    <location>
        <begin position="63"/>
        <end position="94"/>
    </location>
</feature>
<keyword evidence="5" id="KW-0175">Coiled coil</keyword>
<keyword evidence="6" id="KW-0496">Mitochondrion</keyword>
<dbReference type="EMBL" id="KV441386">
    <property type="protein sequence ID" value="OAF63401.1"/>
    <property type="molecule type" value="Genomic_DNA"/>
</dbReference>
<keyword evidence="7" id="KW-0472">Membrane</keyword>
<dbReference type="GO" id="GO:0005739">
    <property type="term" value="C:mitochondrion"/>
    <property type="evidence" value="ECO:0007669"/>
    <property type="project" value="UniProtKB-SubCell"/>
</dbReference>
<dbReference type="GO" id="GO:0016020">
    <property type="term" value="C:membrane"/>
    <property type="evidence" value="ECO:0007669"/>
    <property type="project" value="UniProtKB-SubCell"/>
</dbReference>
<evidence type="ECO:0000256" key="4">
    <source>
        <dbReference type="ARBA" id="ARBA00022989"/>
    </source>
</evidence>
<dbReference type="PANTHER" id="PTHR14360">
    <property type="entry name" value="PROTEIN FMP32, MITOCHONDRIAL"/>
    <property type="match status" value="1"/>
</dbReference>
<evidence type="ECO:0000256" key="3">
    <source>
        <dbReference type="ARBA" id="ARBA00022692"/>
    </source>
</evidence>
<evidence type="ECO:0000256" key="2">
    <source>
        <dbReference type="ARBA" id="ARBA00004370"/>
    </source>
</evidence>
<sequence length="413" mass="45334">MSTTRLTFLYPHLFRAVRRVECPGPGAAVRQCAHSGRQRRAGFAGTAGGRVKFAERRGKGVEPIAEGEKEGKEEKMEESNVGEGRVSSRPEGAVENDTADAIAEGGILAADAAREKDDAAAAPTPAVEEKAEVETDKDRDNPAQISDDAPAPSANRDTPLTDSVLHMDPPLESLIGSLPHLAPSPYVHHFDSYTLTQRIAEGGFTSTQSVETMKIVRALLTANLDMAKDGLVSKSDVENETYLFQAACSELRTEIQNARKASAEGMRLRRTMLQNEADILNQKMTQDLATLKDELKEMFNDRKMEVRMEHSNMESQIQELSYKITVALNSDTKSEVEGVRWILTRRAVLAIVFMAFVVLSSLRLASYRSQESALALQKAERKEELQRQAAKKQREAGTQTEEAILAAEGVSTS</sequence>
<dbReference type="RefSeq" id="XP_024328670.1">
    <property type="nucleotide sequence ID" value="XM_024464140.1"/>
</dbReference>
<dbReference type="OrthoDB" id="3268246at2759"/>
<dbReference type="Proteomes" id="UP000077154">
    <property type="component" value="Unassembled WGS sequence"/>
</dbReference>
<evidence type="ECO:0000256" key="6">
    <source>
        <dbReference type="ARBA" id="ARBA00023128"/>
    </source>
</evidence>
<dbReference type="VEuPathDB" id="FungiDB:GMDG_03237"/>
<feature type="region of interest" description="Disordered" evidence="8">
    <location>
        <begin position="113"/>
        <end position="167"/>
    </location>
</feature>
<evidence type="ECO:0000313" key="9">
    <source>
        <dbReference type="EMBL" id="OAF63401.1"/>
    </source>
</evidence>
<evidence type="ECO:0000256" key="7">
    <source>
        <dbReference type="ARBA" id="ARBA00023136"/>
    </source>
</evidence>
<keyword evidence="4" id="KW-1133">Transmembrane helix</keyword>
<feature type="compositionally biased region" description="Basic and acidic residues" evidence="8">
    <location>
        <begin position="63"/>
        <end position="78"/>
    </location>
</feature>
<dbReference type="InterPro" id="IPR024461">
    <property type="entry name" value="CCDC90-like"/>
</dbReference>
<dbReference type="PANTHER" id="PTHR14360:SF12">
    <property type="entry name" value="MOZ PROTEIN REPRESENTS A CHROMATIN-ASSOCIATED ACETYLTRANSFERASE"/>
    <property type="match status" value="1"/>
</dbReference>
<reference evidence="9" key="1">
    <citation type="submission" date="2016-03" db="EMBL/GenBank/DDBJ databases">
        <title>Updated assembly of Pseudogymnoascus destructans, the fungus causing white-nose syndrome of bats.</title>
        <authorList>
            <person name="Palmer J.M."/>
            <person name="Drees K.P."/>
            <person name="Foster J.T."/>
            <person name="Lindner D.L."/>
        </authorList>
    </citation>
    <scope>NUCLEOTIDE SEQUENCE [LARGE SCALE GENOMIC DNA]</scope>
    <source>
        <strain evidence="9">20631-21</strain>
    </source>
</reference>
<dbReference type="AlphaFoldDB" id="A0A177APS9"/>
<evidence type="ECO:0008006" key="10">
    <source>
        <dbReference type="Google" id="ProtNLM"/>
    </source>
</evidence>
<gene>
    <name evidence="9" type="ORF">VC83_00447</name>
</gene>
<protein>
    <recommendedName>
        <fullName evidence="10">MOZ protein represents a chromatin-associated acetyltransferase</fullName>
    </recommendedName>
</protein>
<dbReference type="eggNOG" id="ENOG502S831">
    <property type="taxonomic scope" value="Eukaryota"/>
</dbReference>
<dbReference type="Pfam" id="PF07798">
    <property type="entry name" value="CCDC90-like"/>
    <property type="match status" value="1"/>
</dbReference>
<comment type="subcellular location">
    <subcellularLocation>
        <location evidence="2">Membrane</location>
    </subcellularLocation>
    <subcellularLocation>
        <location evidence="1">Mitochondrion</location>
    </subcellularLocation>
</comment>
<dbReference type="Gene3D" id="1.20.5.340">
    <property type="match status" value="1"/>
</dbReference>
<feature type="region of interest" description="Disordered" evidence="8">
    <location>
        <begin position="386"/>
        <end position="413"/>
    </location>
</feature>